<evidence type="ECO:0000313" key="2">
    <source>
        <dbReference type="Proteomes" id="UP001139981"/>
    </source>
</evidence>
<reference evidence="1" key="1">
    <citation type="submission" date="2022-07" db="EMBL/GenBank/DDBJ databases">
        <title>Phylogenomic reconstructions and comparative analyses of Kickxellomycotina fungi.</title>
        <authorList>
            <person name="Reynolds N.K."/>
            <person name="Stajich J.E."/>
            <person name="Barry K."/>
            <person name="Grigoriev I.V."/>
            <person name="Crous P."/>
            <person name="Smith M.E."/>
        </authorList>
    </citation>
    <scope>NUCLEOTIDE SEQUENCE</scope>
    <source>
        <strain evidence="1">CBS 190363</strain>
    </source>
</reference>
<accession>A0ACC1M6W4</accession>
<dbReference type="Proteomes" id="UP001139981">
    <property type="component" value="Unassembled WGS sequence"/>
</dbReference>
<sequence>MYSLHSWGSPFTAKGLYSFDPSCISIQAYLQLSKAEWQLHSVSSTSISPNNCLPVLTCGQAVVESGFWRIVAFLKSEGYDLNADLDEEQLSQSTAYISMVQDSLVDALLFSWYLVSENFAEAIRPRLAKLFGFPLSLIIPTQLRDYAEHRLESRGILGKANDTLETKPESASLRSKIPRIYLLAKDGFKSHEDKSAHPIYAQAKRCLDALSTKLSKKEYFFGSKPTTLDAVVYGYLSLILYPDLPQSTLKSMVARDYPNLLEFCDRIHAQMEAPSTGPKENWAAGVGAMVKQSASQLTSMWPFSLPSSQEDPELVSKIISVSGALGVFFGYAIYKGLLSMPGLRAKPSAPQVVISSGDVLSVIKDRAT</sequence>
<protein>
    <submittedName>
        <fullName evidence="1">Uncharacterized protein</fullName>
    </submittedName>
</protein>
<evidence type="ECO:0000313" key="1">
    <source>
        <dbReference type="EMBL" id="KAJ2897858.1"/>
    </source>
</evidence>
<organism evidence="1 2">
    <name type="scientific">Coemansia aciculifera</name>
    <dbReference type="NCBI Taxonomy" id="417176"/>
    <lineage>
        <taxon>Eukaryota</taxon>
        <taxon>Fungi</taxon>
        <taxon>Fungi incertae sedis</taxon>
        <taxon>Zoopagomycota</taxon>
        <taxon>Kickxellomycotina</taxon>
        <taxon>Kickxellomycetes</taxon>
        <taxon>Kickxellales</taxon>
        <taxon>Kickxellaceae</taxon>
        <taxon>Coemansia</taxon>
    </lineage>
</organism>
<keyword evidence="2" id="KW-1185">Reference proteome</keyword>
<proteinExistence type="predicted"/>
<comment type="caution">
    <text evidence="1">The sequence shown here is derived from an EMBL/GenBank/DDBJ whole genome shotgun (WGS) entry which is preliminary data.</text>
</comment>
<gene>
    <name evidence="1" type="ORF">IWW38_001583</name>
</gene>
<dbReference type="EMBL" id="JANBVB010000090">
    <property type="protein sequence ID" value="KAJ2897858.1"/>
    <property type="molecule type" value="Genomic_DNA"/>
</dbReference>
<name>A0ACC1M6W4_9FUNG</name>